<dbReference type="Gene3D" id="3.30.559.10">
    <property type="entry name" value="Chloramphenicol acetyltransferase-like domain"/>
    <property type="match status" value="2"/>
</dbReference>
<accession>A0A8T2YPU2</accession>
<keyword evidence="3" id="KW-0012">Acyltransferase</keyword>
<comment type="caution">
    <text evidence="4">The sequence shown here is derived from an EMBL/GenBank/DDBJ whole genome shotgun (WGS) entry which is preliminary data.</text>
</comment>
<protein>
    <submittedName>
        <fullName evidence="4">Uncharacterized protein</fullName>
    </submittedName>
</protein>
<dbReference type="InterPro" id="IPR023213">
    <property type="entry name" value="CAT-like_dom_sf"/>
</dbReference>
<dbReference type="Proteomes" id="UP000807159">
    <property type="component" value="Chromosome 5"/>
</dbReference>
<gene>
    <name evidence="4" type="ORF">H0E87_009538</name>
</gene>
<name>A0A8T2YPU2_POPDE</name>
<evidence type="ECO:0000313" key="5">
    <source>
        <dbReference type="Proteomes" id="UP000807159"/>
    </source>
</evidence>
<sequence>MEVQITSRKLIKPSVQTPPHLQILKLSILDQHAPPNYVPNIFYYTNANHEIENINTQKLVEQLEKSLLEVLTLFYPLAGRFIKDKLIVDCNDDGVEFLEAKADGDLTQILQQEPKPYELLRRLVPSLAESATSPLLAIQVNIFRCGGLAIGVLNSHRIAGRWTMSRFINAWATTHFHDQGISKVTPPTFVSPFIFPEGDLPSGRLRFPVPPPRMASKKTVTKIFRFDREAIEKLKSEVISGADSGVKHHPSRVEVVSALIWKAFISVAKEKHGYLRSSSMSLPFNLRGKVGVPLDNQCGNLCRPIIARFDAKNQSKLVLSELVSLIGDAKRRASSECVKAINIPEMFSMVTNSFAEMFEELNKSEVDIFRFTSWCRMGLYEVNFGWGKPAWVSPVPPNIELTILNDTKSGDGIEAWLNLDEKDMIQLQQDPDIMAFTS</sequence>
<keyword evidence="2" id="KW-0808">Transferase</keyword>
<reference evidence="4" key="1">
    <citation type="journal article" date="2021" name="J. Hered.">
        <title>Genome Assembly of Salicaceae Populus deltoides (Eastern Cottonwood) I-69 Based on Nanopore Sequencing and Hi-C Technologies.</title>
        <authorList>
            <person name="Bai S."/>
            <person name="Wu H."/>
            <person name="Zhang J."/>
            <person name="Pan Z."/>
            <person name="Zhao W."/>
            <person name="Li Z."/>
            <person name="Tong C."/>
        </authorList>
    </citation>
    <scope>NUCLEOTIDE SEQUENCE</scope>
    <source>
        <tissue evidence="4">Leaf</tissue>
    </source>
</reference>
<organism evidence="4 5">
    <name type="scientific">Populus deltoides</name>
    <name type="common">Eastern poplar</name>
    <name type="synonym">Eastern cottonwood</name>
    <dbReference type="NCBI Taxonomy" id="3696"/>
    <lineage>
        <taxon>Eukaryota</taxon>
        <taxon>Viridiplantae</taxon>
        <taxon>Streptophyta</taxon>
        <taxon>Embryophyta</taxon>
        <taxon>Tracheophyta</taxon>
        <taxon>Spermatophyta</taxon>
        <taxon>Magnoliopsida</taxon>
        <taxon>eudicotyledons</taxon>
        <taxon>Gunneridae</taxon>
        <taxon>Pentapetalae</taxon>
        <taxon>rosids</taxon>
        <taxon>fabids</taxon>
        <taxon>Malpighiales</taxon>
        <taxon>Salicaceae</taxon>
        <taxon>Saliceae</taxon>
        <taxon>Populus</taxon>
    </lineage>
</organism>
<keyword evidence="5" id="KW-1185">Reference proteome</keyword>
<comment type="similarity">
    <text evidence="1">Belongs to the plant acyltransferase family.</text>
</comment>
<evidence type="ECO:0000313" key="4">
    <source>
        <dbReference type="EMBL" id="KAH8507069.1"/>
    </source>
</evidence>
<evidence type="ECO:0000256" key="3">
    <source>
        <dbReference type="ARBA" id="ARBA00023315"/>
    </source>
</evidence>
<evidence type="ECO:0000256" key="2">
    <source>
        <dbReference type="ARBA" id="ARBA00022679"/>
    </source>
</evidence>
<evidence type="ECO:0000256" key="1">
    <source>
        <dbReference type="ARBA" id="ARBA00009861"/>
    </source>
</evidence>
<dbReference type="AlphaFoldDB" id="A0A8T2YPU2"/>
<dbReference type="EMBL" id="JACEGQ020000005">
    <property type="protein sequence ID" value="KAH8507069.1"/>
    <property type="molecule type" value="Genomic_DNA"/>
</dbReference>
<dbReference type="Pfam" id="PF02458">
    <property type="entry name" value="Transferase"/>
    <property type="match status" value="1"/>
</dbReference>
<proteinExistence type="inferred from homology"/>
<dbReference type="PANTHER" id="PTHR31623:SF83">
    <property type="entry name" value="ACETYL-COA-BENZYLALCOHOL ACETYLTRANSFERASE-LIKE"/>
    <property type="match status" value="1"/>
</dbReference>
<dbReference type="PANTHER" id="PTHR31623">
    <property type="entry name" value="F21J9.9"/>
    <property type="match status" value="1"/>
</dbReference>
<dbReference type="GO" id="GO:0016746">
    <property type="term" value="F:acyltransferase activity"/>
    <property type="evidence" value="ECO:0007669"/>
    <property type="project" value="UniProtKB-KW"/>
</dbReference>